<protein>
    <submittedName>
        <fullName evidence="1">Uncharacterized protein</fullName>
    </submittedName>
</protein>
<accession>A0A2H4SE83</accession>
<gene>
    <name evidence="1" type="ORF">A9K55_008723</name>
</gene>
<dbReference type="VEuPathDB" id="FungiDB:CCM_06431"/>
<reference evidence="1 2" key="1">
    <citation type="journal article" date="2017" name="BMC Genomics">
        <title>Chromosome level assembly and secondary metabolite potential of the parasitic fungus Cordyceps militaris.</title>
        <authorList>
            <person name="Kramer G.J."/>
            <person name="Nodwell J.R."/>
        </authorList>
    </citation>
    <scope>NUCLEOTIDE SEQUENCE [LARGE SCALE GENOMIC DNA]</scope>
    <source>
        <strain evidence="1 2">ATCC 34164</strain>
    </source>
</reference>
<proteinExistence type="predicted"/>
<dbReference type="Proteomes" id="UP000323067">
    <property type="component" value="Chromosome vii"/>
</dbReference>
<dbReference type="EMBL" id="CP023324">
    <property type="protein sequence ID" value="ATY61413.1"/>
    <property type="molecule type" value="Genomic_DNA"/>
</dbReference>
<dbReference type="AlphaFoldDB" id="A0A2H4SE83"/>
<organism evidence="1 2">
    <name type="scientific">Cordyceps militaris</name>
    <name type="common">Caterpillar fungus</name>
    <name type="synonym">Clavaria militaris</name>
    <dbReference type="NCBI Taxonomy" id="73501"/>
    <lineage>
        <taxon>Eukaryota</taxon>
        <taxon>Fungi</taxon>
        <taxon>Dikarya</taxon>
        <taxon>Ascomycota</taxon>
        <taxon>Pezizomycotina</taxon>
        <taxon>Sordariomycetes</taxon>
        <taxon>Hypocreomycetidae</taxon>
        <taxon>Hypocreales</taxon>
        <taxon>Cordycipitaceae</taxon>
        <taxon>Cordyceps</taxon>
    </lineage>
</organism>
<name>A0A2H4SE83_CORMI</name>
<sequence>MVGTRNHPGRETFNNSISTLITSRANSLHTSASTSVVGIIITGGARGPFRVLQSQRSLPKFTGQRRKAVSDMNMKRKQAPILTARVQIPVLILRDSELMIKGRRVSQRVWRPAVCTTPSIAKQLAIEEIADKHDQLNGVAAGAAFPQTTVVINYFVRRPGCQEPWPRDQTTSWPCLSPRVTTWLGWHNSSDAAGLQPDHNGARSTRGTSIRVQLSQPGGQYRERRWWWARTLKSKWIAGDVTDRGREVVRVVEWEFTWLWKGTIRQCTPALT</sequence>
<dbReference type="VEuPathDB" id="FungiDB:A9K55_008723"/>
<evidence type="ECO:0000313" key="1">
    <source>
        <dbReference type="EMBL" id="ATY61413.1"/>
    </source>
</evidence>
<evidence type="ECO:0000313" key="2">
    <source>
        <dbReference type="Proteomes" id="UP000323067"/>
    </source>
</evidence>